<comment type="caution">
    <text evidence="2">The sequence shown here is derived from an EMBL/GenBank/DDBJ whole genome shotgun (WGS) entry which is preliminary data.</text>
</comment>
<dbReference type="Proteomes" id="UP001620520">
    <property type="component" value="Unassembled WGS sequence"/>
</dbReference>
<accession>A0ABW8NA68</accession>
<organism evidence="2 3">
    <name type="scientific">Paenarthrobacter histidinolovorans</name>
    <dbReference type="NCBI Taxonomy" id="43664"/>
    <lineage>
        <taxon>Bacteria</taxon>
        <taxon>Bacillati</taxon>
        <taxon>Actinomycetota</taxon>
        <taxon>Actinomycetes</taxon>
        <taxon>Micrococcales</taxon>
        <taxon>Micrococcaceae</taxon>
        <taxon>Paenarthrobacter</taxon>
    </lineage>
</organism>
<dbReference type="EMBL" id="JBIYEW010000003">
    <property type="protein sequence ID" value="MFK4640433.1"/>
    <property type="molecule type" value="Genomic_DNA"/>
</dbReference>
<sequence>MELFDAPTVVIPAVLLVHITGVIIVAASAAGLAISLFTVVMAVHLTRTTWGLTQNWRNKEPFLGSSNKVRSTLKAGAVAARPLLVAAGQKISQLRSHKPQ</sequence>
<evidence type="ECO:0000313" key="3">
    <source>
        <dbReference type="Proteomes" id="UP001620520"/>
    </source>
</evidence>
<feature type="transmembrane region" description="Helical" evidence="1">
    <location>
        <begin position="15"/>
        <end position="43"/>
    </location>
</feature>
<evidence type="ECO:0000313" key="2">
    <source>
        <dbReference type="EMBL" id="MFK4640433.1"/>
    </source>
</evidence>
<gene>
    <name evidence="2" type="ORF">ABIA52_003322</name>
</gene>
<proteinExistence type="predicted"/>
<keyword evidence="1" id="KW-0472">Membrane</keyword>
<reference evidence="2 3" key="1">
    <citation type="submission" date="2024-10" db="EMBL/GenBank/DDBJ databases">
        <title>Novel secondary metabolite-producing bacteria for plant disease control.</title>
        <authorList>
            <person name="Chevrette M."/>
        </authorList>
    </citation>
    <scope>NUCLEOTIDE SEQUENCE [LARGE SCALE GENOMIC DNA]</scope>
    <source>
        <strain evidence="2 3">J30 TE3557</strain>
    </source>
</reference>
<name>A0ABW8NA68_9MICC</name>
<evidence type="ECO:0000256" key="1">
    <source>
        <dbReference type="SAM" id="Phobius"/>
    </source>
</evidence>
<keyword evidence="3" id="KW-1185">Reference proteome</keyword>
<keyword evidence="1" id="KW-1133">Transmembrane helix</keyword>
<protein>
    <submittedName>
        <fullName evidence="2">Uncharacterized protein</fullName>
    </submittedName>
</protein>
<keyword evidence="1" id="KW-0812">Transmembrane</keyword>